<reference evidence="1 2" key="1">
    <citation type="journal article" date="2019" name="Int. J. Syst. Evol. Microbiol.">
        <title>The Global Catalogue of Microorganisms (GCM) 10K type strain sequencing project: providing services to taxonomists for standard genome sequencing and annotation.</title>
        <authorList>
            <consortium name="The Broad Institute Genomics Platform"/>
            <consortium name="The Broad Institute Genome Sequencing Center for Infectious Disease"/>
            <person name="Wu L."/>
            <person name="Ma J."/>
        </authorList>
    </citation>
    <scope>NUCLEOTIDE SEQUENCE [LARGE SCALE GENOMIC DNA]</scope>
    <source>
        <strain evidence="1 2">Y73</strain>
    </source>
</reference>
<dbReference type="EMBL" id="JBHSXI010000023">
    <property type="protein sequence ID" value="MFC6890657.1"/>
    <property type="molecule type" value="Genomic_DNA"/>
</dbReference>
<dbReference type="RefSeq" id="WP_379770853.1">
    <property type="nucleotide sequence ID" value="NZ_JBHSXI010000023.1"/>
</dbReference>
<dbReference type="AlphaFoldDB" id="A0ABD5UMG9"/>
<comment type="caution">
    <text evidence="1">The sequence shown here is derived from an EMBL/GenBank/DDBJ whole genome shotgun (WGS) entry which is preliminary data.</text>
</comment>
<organism evidence="1 2">
    <name type="scientific">Halorubrum trueperi</name>
    <dbReference type="NCBI Taxonomy" id="2004704"/>
    <lineage>
        <taxon>Archaea</taxon>
        <taxon>Methanobacteriati</taxon>
        <taxon>Methanobacteriota</taxon>
        <taxon>Stenosarchaea group</taxon>
        <taxon>Halobacteria</taxon>
        <taxon>Halobacteriales</taxon>
        <taxon>Haloferacaceae</taxon>
        <taxon>Halorubrum</taxon>
    </lineage>
</organism>
<proteinExistence type="predicted"/>
<sequence>MAGREPTITDDDVLDVFRGATDPFLTTKEVSDELDLGRRGTYDRLTDLADEGKLERKKVGESAIIWWYPKALENNHT</sequence>
<accession>A0ABD5UMG9</accession>
<evidence type="ECO:0000313" key="2">
    <source>
        <dbReference type="Proteomes" id="UP001596333"/>
    </source>
</evidence>
<protein>
    <submittedName>
        <fullName evidence="1">Uncharacterized protein</fullName>
    </submittedName>
</protein>
<gene>
    <name evidence="1" type="ORF">ACFQEY_16840</name>
</gene>
<dbReference type="Proteomes" id="UP001596333">
    <property type="component" value="Unassembled WGS sequence"/>
</dbReference>
<evidence type="ECO:0000313" key="1">
    <source>
        <dbReference type="EMBL" id="MFC6890657.1"/>
    </source>
</evidence>
<name>A0ABD5UMG9_9EURY</name>
<keyword evidence="2" id="KW-1185">Reference proteome</keyword>